<evidence type="ECO:0000259" key="8">
    <source>
        <dbReference type="Pfam" id="PF02108"/>
    </source>
</evidence>
<evidence type="ECO:0000256" key="1">
    <source>
        <dbReference type="ARBA" id="ARBA00003041"/>
    </source>
</evidence>
<feature type="domain" description="Flagellar assembly protein FliH/Type III secretion system HrpE" evidence="8">
    <location>
        <begin position="118"/>
        <end position="244"/>
    </location>
</feature>
<proteinExistence type="inferred from homology"/>
<evidence type="ECO:0000256" key="3">
    <source>
        <dbReference type="ARBA" id="ARBA00022448"/>
    </source>
</evidence>
<dbReference type="AlphaFoldDB" id="A0A3B1C2I1"/>
<keyword evidence="3" id="KW-0813">Transport</keyword>
<dbReference type="SUPFAM" id="SSF160527">
    <property type="entry name" value="V-type ATPase subunit E-like"/>
    <property type="match status" value="1"/>
</dbReference>
<dbReference type="InterPro" id="IPR018035">
    <property type="entry name" value="Flagellar_FliH/T3SS_HrpE"/>
</dbReference>
<accession>A0A3B1C2I1</accession>
<dbReference type="InterPro" id="IPR051472">
    <property type="entry name" value="T3SS_Stator/FliH"/>
</dbReference>
<reference evidence="9" key="1">
    <citation type="submission" date="2018-06" db="EMBL/GenBank/DDBJ databases">
        <authorList>
            <person name="Zhirakovskaya E."/>
        </authorList>
    </citation>
    <scope>NUCLEOTIDE SEQUENCE</scope>
</reference>
<dbReference type="GO" id="GO:0044781">
    <property type="term" value="P:bacterial-type flagellum organization"/>
    <property type="evidence" value="ECO:0007669"/>
    <property type="project" value="UniProtKB-KW"/>
</dbReference>
<dbReference type="PANTHER" id="PTHR34982:SF1">
    <property type="entry name" value="FLAGELLAR ASSEMBLY PROTEIN FLIH"/>
    <property type="match status" value="1"/>
</dbReference>
<dbReference type="GO" id="GO:0005829">
    <property type="term" value="C:cytosol"/>
    <property type="evidence" value="ECO:0007669"/>
    <property type="project" value="TreeGrafter"/>
</dbReference>
<keyword evidence="6" id="KW-1006">Bacterial flagellum protein export</keyword>
<evidence type="ECO:0000256" key="7">
    <source>
        <dbReference type="SAM" id="Coils"/>
    </source>
</evidence>
<gene>
    <name evidence="9" type="ORF">MNBD_NITROSPINAE01-885</name>
</gene>
<evidence type="ECO:0000256" key="5">
    <source>
        <dbReference type="ARBA" id="ARBA00022927"/>
    </source>
</evidence>
<protein>
    <recommendedName>
        <fullName evidence="8">Flagellar assembly protein FliH/Type III secretion system HrpE domain-containing protein</fullName>
    </recommendedName>
</protein>
<keyword evidence="7" id="KW-0175">Coiled coil</keyword>
<keyword evidence="4" id="KW-1005">Bacterial flagellum biogenesis</keyword>
<dbReference type="Pfam" id="PF02108">
    <property type="entry name" value="FliH"/>
    <property type="match status" value="1"/>
</dbReference>
<keyword evidence="5" id="KW-0653">Protein transport</keyword>
<organism evidence="9">
    <name type="scientific">hydrothermal vent metagenome</name>
    <dbReference type="NCBI Taxonomy" id="652676"/>
    <lineage>
        <taxon>unclassified sequences</taxon>
        <taxon>metagenomes</taxon>
        <taxon>ecological metagenomes</taxon>
    </lineage>
</organism>
<evidence type="ECO:0000256" key="2">
    <source>
        <dbReference type="ARBA" id="ARBA00006602"/>
    </source>
</evidence>
<comment type="function">
    <text evidence="1">Needed for flagellar regrowth and assembly.</text>
</comment>
<evidence type="ECO:0000256" key="4">
    <source>
        <dbReference type="ARBA" id="ARBA00022795"/>
    </source>
</evidence>
<feature type="coiled-coil region" evidence="7">
    <location>
        <begin position="66"/>
        <end position="93"/>
    </location>
</feature>
<dbReference type="EMBL" id="UOGC01000135">
    <property type="protein sequence ID" value="VAX22302.1"/>
    <property type="molecule type" value="Genomic_DNA"/>
</dbReference>
<sequence>MSRIFKKENPPENSHDYVLNDFTHDVDTPKEARDTLFKQEKFGSGATNEFIAGGFDFAYEGGLRREEILSKSLDEAEELLRNARAEVAAIEAKAEADGFEKGRKSGHEAGLSETEPLVNTFRELTKELKEVRRTFYEKSEEEMIHLVISVARTILGIELQENPTLVRTVIREAVLTLKARENINIRVNPEDMAEAEEFKPDLRKDIQSSENVSFQADPLITRGGCMVETNIGSIDARIETQLEAIRESFIKTMQESRAEKKQEEGEANTDA</sequence>
<comment type="similarity">
    <text evidence="2">Belongs to the FliH family.</text>
</comment>
<evidence type="ECO:0000313" key="9">
    <source>
        <dbReference type="EMBL" id="VAX22302.1"/>
    </source>
</evidence>
<dbReference type="GO" id="GO:0015031">
    <property type="term" value="P:protein transport"/>
    <property type="evidence" value="ECO:0007669"/>
    <property type="project" value="UniProtKB-KW"/>
</dbReference>
<dbReference type="PANTHER" id="PTHR34982">
    <property type="entry name" value="YOP PROTEINS TRANSLOCATION PROTEIN L"/>
    <property type="match status" value="1"/>
</dbReference>
<name>A0A3B1C2I1_9ZZZZ</name>
<evidence type="ECO:0000256" key="6">
    <source>
        <dbReference type="ARBA" id="ARBA00023225"/>
    </source>
</evidence>